<proteinExistence type="predicted"/>
<dbReference type="KEGG" id="ssao:94302116"/>
<keyword evidence="3" id="KW-1185">Reference proteome</keyword>
<evidence type="ECO:0000313" key="3">
    <source>
        <dbReference type="Proteomes" id="UP000018208"/>
    </source>
</evidence>
<gene>
    <name evidence="2" type="ORF">SS50377_28093</name>
</gene>
<keyword evidence="1" id="KW-1133">Transmembrane helix</keyword>
<feature type="transmembrane region" description="Helical" evidence="1">
    <location>
        <begin position="141"/>
        <end position="163"/>
    </location>
</feature>
<organism evidence="2 3">
    <name type="scientific">Spironucleus salmonicida</name>
    <dbReference type="NCBI Taxonomy" id="348837"/>
    <lineage>
        <taxon>Eukaryota</taxon>
        <taxon>Metamonada</taxon>
        <taxon>Diplomonadida</taxon>
        <taxon>Hexamitidae</taxon>
        <taxon>Hexamitinae</taxon>
        <taxon>Spironucleus</taxon>
    </lineage>
</organism>
<evidence type="ECO:0000313" key="2">
    <source>
        <dbReference type="EMBL" id="KAH0570118.1"/>
    </source>
</evidence>
<comment type="caution">
    <text evidence="2">The sequence shown here is derived from an EMBL/GenBank/DDBJ whole genome shotgun (WGS) entry which is preliminary data.</text>
</comment>
<accession>A0A9P8LL92</accession>
<dbReference type="Proteomes" id="UP000018208">
    <property type="component" value="Unassembled WGS sequence"/>
</dbReference>
<dbReference type="EMBL" id="AUWU02000008">
    <property type="protein sequence ID" value="KAH0570118.1"/>
    <property type="molecule type" value="Genomic_DNA"/>
</dbReference>
<evidence type="ECO:0000256" key="1">
    <source>
        <dbReference type="SAM" id="Phobius"/>
    </source>
</evidence>
<feature type="transmembrane region" description="Helical" evidence="1">
    <location>
        <begin position="113"/>
        <end position="134"/>
    </location>
</feature>
<dbReference type="AlphaFoldDB" id="A0A9P8LL92"/>
<name>A0A9P8LL92_9EUKA</name>
<keyword evidence="1 2" id="KW-0812">Transmembrane</keyword>
<keyword evidence="1" id="KW-0472">Membrane</keyword>
<dbReference type="RefSeq" id="XP_067760891.1">
    <property type="nucleotide sequence ID" value="XM_067911869.1"/>
</dbReference>
<dbReference type="GeneID" id="94302116"/>
<sequence>MVTKPIEICSLKFILPTNIQMSLSYILRLILNVFHNLSNVYYNKCSNITFLYSGYNINTIKYTSIYEQSQTDVHSLIHQTISYDLKYCLQQIILSTNENMRYKLSLPNFWQQAPLYCIKLLLVIQTIIIKIIYIQLSILQVNIMIITIQCNHLIMKSFIYIIIL</sequence>
<reference evidence="2 3" key="1">
    <citation type="journal article" date="2014" name="PLoS Genet.">
        <title>The Genome of Spironucleus salmonicida Highlights a Fish Pathogen Adapted to Fluctuating Environments.</title>
        <authorList>
            <person name="Xu F."/>
            <person name="Jerlstrom-Hultqvist J."/>
            <person name="Einarsson E."/>
            <person name="Astvaldsson A."/>
            <person name="Svard S.G."/>
            <person name="Andersson J.O."/>
        </authorList>
    </citation>
    <scope>NUCLEOTIDE SEQUENCE [LARGE SCALE GENOMIC DNA]</scope>
    <source>
        <strain evidence="2 3">ATCC 50377</strain>
    </source>
</reference>
<protein>
    <submittedName>
        <fullName evidence="2">Transmembrane domain-containing protein</fullName>
    </submittedName>
</protein>